<gene>
    <name evidence="2" type="ORF">H480_05210</name>
</gene>
<dbReference type="OrthoDB" id="3626041at2"/>
<protein>
    <submittedName>
        <fullName evidence="2">Uncharacterized protein</fullName>
    </submittedName>
</protein>
<dbReference type="Proteomes" id="UP000014139">
    <property type="component" value="Unassembled WGS sequence"/>
</dbReference>
<dbReference type="eggNOG" id="ENOG5034A8N">
    <property type="taxonomic scope" value="Bacteria"/>
</dbReference>
<feature type="compositionally biased region" description="Basic and acidic residues" evidence="1">
    <location>
        <begin position="116"/>
        <end position="132"/>
    </location>
</feature>
<dbReference type="PATRIC" id="fig|1292037.4.peg.1019"/>
<feature type="region of interest" description="Disordered" evidence="1">
    <location>
        <begin position="113"/>
        <end position="132"/>
    </location>
</feature>
<accession>R1I1E6</accession>
<evidence type="ECO:0000313" key="2">
    <source>
        <dbReference type="EMBL" id="EOD69635.1"/>
    </source>
</evidence>
<sequence>MHIPVSPADVRRIELLRVMPSPEGDVVPIGPLGSVAGPDAVAIAQLVADLPDDEMMRCFNPVYALELHGAAGLLAEIAFCFRCHNARIALPGQDRAELIGFDPGSAAGQELLARFKAADRPPNRNTEDTPGR</sequence>
<evidence type="ECO:0000313" key="3">
    <source>
        <dbReference type="Proteomes" id="UP000014139"/>
    </source>
</evidence>
<reference evidence="2 3" key="1">
    <citation type="submission" date="2013-02" db="EMBL/GenBank/DDBJ databases">
        <title>Draft genome sequence of Amycolatopsis vancoresmycina strain DSM 44592T.</title>
        <authorList>
            <person name="Kumar S."/>
            <person name="Kaur N."/>
            <person name="Kaur C."/>
            <person name="Raghava G.P.S."/>
            <person name="Mayilraj S."/>
        </authorList>
    </citation>
    <scope>NUCLEOTIDE SEQUENCE [LARGE SCALE GENOMIC DNA]</scope>
    <source>
        <strain evidence="2 3">DSM 44592</strain>
    </source>
</reference>
<evidence type="ECO:0000256" key="1">
    <source>
        <dbReference type="SAM" id="MobiDB-lite"/>
    </source>
</evidence>
<organism evidence="2 3">
    <name type="scientific">Amycolatopsis vancoresmycina DSM 44592</name>
    <dbReference type="NCBI Taxonomy" id="1292037"/>
    <lineage>
        <taxon>Bacteria</taxon>
        <taxon>Bacillati</taxon>
        <taxon>Actinomycetota</taxon>
        <taxon>Actinomycetes</taxon>
        <taxon>Pseudonocardiales</taxon>
        <taxon>Pseudonocardiaceae</taxon>
        <taxon>Amycolatopsis</taxon>
    </lineage>
</organism>
<keyword evidence="3" id="KW-1185">Reference proteome</keyword>
<comment type="caution">
    <text evidence="2">The sequence shown here is derived from an EMBL/GenBank/DDBJ whole genome shotgun (WGS) entry which is preliminary data.</text>
</comment>
<proteinExistence type="predicted"/>
<dbReference type="RefSeq" id="WP_003061013.1">
    <property type="nucleotide sequence ID" value="NZ_AOUO01000052.1"/>
</dbReference>
<name>R1I1E6_9PSEU</name>
<dbReference type="EMBL" id="AOUO01000052">
    <property type="protein sequence ID" value="EOD69635.1"/>
    <property type="molecule type" value="Genomic_DNA"/>
</dbReference>
<dbReference type="AlphaFoldDB" id="R1I1E6"/>